<comment type="pathway">
    <text evidence="7">Cell wall biogenesis.</text>
</comment>
<comment type="similarity">
    <text evidence="8 13">Belongs to the GCKR-like family. MurNAc-6-P etherase subfamily.</text>
</comment>
<evidence type="ECO:0000256" key="12">
    <source>
        <dbReference type="ARBA" id="ARBA00084049"/>
    </source>
</evidence>
<comment type="miscellaneous">
    <text evidence="13">A lyase-type mechanism (elimination/hydration) is suggested for the cleavage of the lactyl ether bond of MurNAc 6-phosphate, with the formation of an alpha,beta-unsaturated aldehyde intermediate with (E)-stereochemistry, followed by the syn addition of water to give product.</text>
</comment>
<name>A0A2S8G7K5_9BACT</name>
<dbReference type="GO" id="GO:0097367">
    <property type="term" value="F:carbohydrate derivative binding"/>
    <property type="evidence" value="ECO:0007669"/>
    <property type="project" value="InterPro"/>
</dbReference>
<keyword evidence="2 13" id="KW-0456">Lyase</keyword>
<dbReference type="Gene3D" id="1.10.8.1080">
    <property type="match status" value="1"/>
</dbReference>
<dbReference type="GO" id="GO:0097173">
    <property type="term" value="P:N-acetylmuramic acid catabolic process"/>
    <property type="evidence" value="ECO:0007669"/>
    <property type="project" value="UniProtKB-UniPathway"/>
</dbReference>
<dbReference type="FunFam" id="3.40.50.10490:FF:000014">
    <property type="entry name" value="N-acetylmuramic acid 6-phosphate etherase"/>
    <property type="match status" value="1"/>
</dbReference>
<dbReference type="RefSeq" id="WP_105327674.1">
    <property type="nucleotide sequence ID" value="NZ_PUHY01000001.1"/>
</dbReference>
<feature type="active site" description="Proton donor" evidence="13">
    <location>
        <position position="82"/>
    </location>
</feature>
<dbReference type="PANTHER" id="PTHR10088">
    <property type="entry name" value="GLUCOKINASE REGULATORY PROTEIN"/>
    <property type="match status" value="1"/>
</dbReference>
<dbReference type="GO" id="GO:0016803">
    <property type="term" value="F:ether hydrolase activity"/>
    <property type="evidence" value="ECO:0007669"/>
    <property type="project" value="TreeGrafter"/>
</dbReference>
<dbReference type="GO" id="GO:0009254">
    <property type="term" value="P:peptidoglycan turnover"/>
    <property type="evidence" value="ECO:0007669"/>
    <property type="project" value="TreeGrafter"/>
</dbReference>
<dbReference type="UniPathway" id="UPA00342"/>
<dbReference type="PROSITE" id="PS01272">
    <property type="entry name" value="GCKR"/>
    <property type="match status" value="1"/>
</dbReference>
<accession>A0A2S8G7K5</accession>
<evidence type="ECO:0000256" key="4">
    <source>
        <dbReference type="ARBA" id="ARBA00051747"/>
    </source>
</evidence>
<comment type="caution">
    <text evidence="15">The sequence shown here is derived from an EMBL/GenBank/DDBJ whole genome shotgun (WGS) entry which is preliminary data.</text>
</comment>
<dbReference type="OrthoDB" id="9813395at2"/>
<dbReference type="Gene3D" id="3.40.50.10490">
    <property type="entry name" value="Glucose-6-phosphate isomerase like protein, domain 1"/>
    <property type="match status" value="1"/>
</dbReference>
<dbReference type="SUPFAM" id="SSF53697">
    <property type="entry name" value="SIS domain"/>
    <property type="match status" value="1"/>
</dbReference>
<keyword evidence="3 13" id="KW-0119">Carbohydrate metabolism</keyword>
<dbReference type="InterPro" id="IPR040190">
    <property type="entry name" value="MURQ/GCKR"/>
</dbReference>
<dbReference type="GO" id="GO:0046348">
    <property type="term" value="P:amino sugar catabolic process"/>
    <property type="evidence" value="ECO:0007669"/>
    <property type="project" value="InterPro"/>
</dbReference>
<dbReference type="GO" id="GO:0016835">
    <property type="term" value="F:carbon-oxygen lyase activity"/>
    <property type="evidence" value="ECO:0007669"/>
    <property type="project" value="UniProtKB-UniRule"/>
</dbReference>
<evidence type="ECO:0000259" key="14">
    <source>
        <dbReference type="PROSITE" id="PS51464"/>
    </source>
</evidence>
<organism evidence="15 16">
    <name type="scientific">Blastopirellula marina</name>
    <dbReference type="NCBI Taxonomy" id="124"/>
    <lineage>
        <taxon>Bacteria</taxon>
        <taxon>Pseudomonadati</taxon>
        <taxon>Planctomycetota</taxon>
        <taxon>Planctomycetia</taxon>
        <taxon>Pirellulales</taxon>
        <taxon>Pirellulaceae</taxon>
        <taxon>Blastopirellula</taxon>
    </lineage>
</organism>
<comment type="function">
    <text evidence="13">Specifically catalyzes the cleavage of the D-lactyl ether substituent of MurNAc 6-phosphate, producing GlcNAc 6-phosphate and D-lactate.</text>
</comment>
<evidence type="ECO:0000256" key="8">
    <source>
        <dbReference type="ARBA" id="ARBA00061234"/>
    </source>
</evidence>
<proteinExistence type="inferred from homology"/>
<comment type="pathway">
    <text evidence="5 13">Amino-sugar metabolism; N-acetylmuramate degradation.</text>
</comment>
<evidence type="ECO:0000256" key="2">
    <source>
        <dbReference type="ARBA" id="ARBA00023239"/>
    </source>
</evidence>
<dbReference type="EMBL" id="PUHY01000001">
    <property type="protein sequence ID" value="PQO40438.1"/>
    <property type="molecule type" value="Genomic_DNA"/>
</dbReference>
<evidence type="ECO:0000313" key="15">
    <source>
        <dbReference type="EMBL" id="PQO40438.1"/>
    </source>
</evidence>
<dbReference type="NCBIfam" id="NF009222">
    <property type="entry name" value="PRK12570.1"/>
    <property type="match status" value="1"/>
</dbReference>
<evidence type="ECO:0000256" key="11">
    <source>
        <dbReference type="ARBA" id="ARBA00077905"/>
    </source>
</evidence>
<dbReference type="Proteomes" id="UP000238322">
    <property type="component" value="Unassembled WGS sequence"/>
</dbReference>
<comment type="pathway">
    <text evidence="6">Amino-sugar metabolism; 1,6-anhydro-N-acetylmuramate degradation.</text>
</comment>
<dbReference type="NCBIfam" id="NF003915">
    <property type="entry name" value="PRK05441.1"/>
    <property type="match status" value="1"/>
</dbReference>
<feature type="active site" evidence="13">
    <location>
        <position position="113"/>
    </location>
</feature>
<dbReference type="FunFam" id="1.10.8.1080:FF:000001">
    <property type="entry name" value="N-acetylmuramic acid 6-phosphate etherase"/>
    <property type="match status" value="1"/>
</dbReference>
<evidence type="ECO:0000256" key="3">
    <source>
        <dbReference type="ARBA" id="ARBA00023277"/>
    </source>
</evidence>
<evidence type="ECO:0000256" key="10">
    <source>
        <dbReference type="ARBA" id="ARBA00070061"/>
    </source>
</evidence>
<reference evidence="15 16" key="1">
    <citation type="submission" date="2018-02" db="EMBL/GenBank/DDBJ databases">
        <title>Comparative genomes isolates from brazilian mangrove.</title>
        <authorList>
            <person name="Araujo J.E."/>
            <person name="Taketani R.G."/>
            <person name="Silva M.C.P."/>
            <person name="Loureco M.V."/>
            <person name="Andreote F.D."/>
        </authorList>
    </citation>
    <scope>NUCLEOTIDE SEQUENCE [LARGE SCALE GENOMIC DNA]</scope>
    <source>
        <strain evidence="15 16">Hex-1 MGV</strain>
    </source>
</reference>
<dbReference type="AlphaFoldDB" id="A0A2S8G7K5"/>
<dbReference type="EC" id="4.2.1.126" evidence="9 13"/>
<feature type="domain" description="SIS" evidence="14">
    <location>
        <begin position="54"/>
        <end position="217"/>
    </location>
</feature>
<comment type="subunit">
    <text evidence="1 13">Homodimer.</text>
</comment>
<dbReference type="HAMAP" id="MF_00068">
    <property type="entry name" value="MurQ"/>
    <property type="match status" value="1"/>
</dbReference>
<dbReference type="InterPro" id="IPR005486">
    <property type="entry name" value="Glucokinase_regulatory_CS"/>
</dbReference>
<dbReference type="NCBIfam" id="TIGR00274">
    <property type="entry name" value="N-acetylmuramic acid 6-phosphate etherase"/>
    <property type="match status" value="1"/>
</dbReference>
<evidence type="ECO:0000256" key="7">
    <source>
        <dbReference type="ARBA" id="ARBA00060672"/>
    </source>
</evidence>
<dbReference type="PANTHER" id="PTHR10088:SF4">
    <property type="entry name" value="GLUCOKINASE REGULATORY PROTEIN"/>
    <property type="match status" value="1"/>
</dbReference>
<protein>
    <recommendedName>
        <fullName evidence="10 13">N-acetylmuramic acid 6-phosphate etherase</fullName>
        <shortName evidence="13">MurNAc-6-P etherase</shortName>
        <ecNumber evidence="9 13">4.2.1.126</ecNumber>
    </recommendedName>
    <alternativeName>
        <fullName evidence="12 13">N-acetylmuramic acid 6-phosphate hydrolase</fullName>
    </alternativeName>
    <alternativeName>
        <fullName evidence="11 13">N-acetylmuramic acid 6-phosphate lyase</fullName>
    </alternativeName>
</protein>
<evidence type="ECO:0000256" key="6">
    <source>
        <dbReference type="ARBA" id="ARBA00060595"/>
    </source>
</evidence>
<gene>
    <name evidence="13 15" type="primary">murQ</name>
    <name evidence="15" type="ORF">C5Y83_00415</name>
</gene>
<evidence type="ECO:0000256" key="9">
    <source>
        <dbReference type="ARBA" id="ARBA00067056"/>
    </source>
</evidence>
<dbReference type="InterPro" id="IPR001347">
    <property type="entry name" value="SIS_dom"/>
</dbReference>
<sequence length="304" mass="32155">MLDHLTTEASNPASEQLDELTTLEVVKLINDQDAGVAEAVGRQSQQIATAIDVISERMHSGGRLIYFGAGTSGRLGILDAAECPPTFRSDPRQVVGLIAGGPSAITTAVEGAEDNPVLGMQDLEKIQLSPTDVVVGIATSGRTPYVIGGLEYARELGAYAIGLTCNDNSELKSYCDLVIAPVVGPEILSGSTRMKAGTATKMVLNMLSTGAMIRQGKTFGNLMVDLRATNSKLNARARRIVKAATELDEAAAAELLSQCDGEVKTAIVMHHTEQSPEDARTLLDRAHGHLRRAIHDGTNGAVRL</sequence>
<dbReference type="Pfam" id="PF22645">
    <property type="entry name" value="GKRP_SIS_N"/>
    <property type="match status" value="1"/>
</dbReference>
<evidence type="ECO:0000256" key="5">
    <source>
        <dbReference type="ARBA" id="ARBA00060532"/>
    </source>
</evidence>
<comment type="catalytic activity">
    <reaction evidence="4 13">
        <text>N-acetyl-D-muramate 6-phosphate + H2O = N-acetyl-D-glucosamine 6-phosphate + (R)-lactate</text>
        <dbReference type="Rhea" id="RHEA:26410"/>
        <dbReference type="ChEBI" id="CHEBI:15377"/>
        <dbReference type="ChEBI" id="CHEBI:16004"/>
        <dbReference type="ChEBI" id="CHEBI:57513"/>
        <dbReference type="ChEBI" id="CHEBI:58722"/>
        <dbReference type="EC" id="4.2.1.126"/>
    </reaction>
</comment>
<dbReference type="InterPro" id="IPR005488">
    <property type="entry name" value="Etherase_MurQ"/>
</dbReference>
<evidence type="ECO:0000313" key="16">
    <source>
        <dbReference type="Proteomes" id="UP000238322"/>
    </source>
</evidence>
<dbReference type="InterPro" id="IPR046348">
    <property type="entry name" value="SIS_dom_sf"/>
</dbReference>
<evidence type="ECO:0000256" key="1">
    <source>
        <dbReference type="ARBA" id="ARBA00011738"/>
    </source>
</evidence>
<dbReference type="CDD" id="cd05007">
    <property type="entry name" value="SIS_Etherase"/>
    <property type="match status" value="1"/>
</dbReference>
<dbReference type="PROSITE" id="PS51464">
    <property type="entry name" value="SIS"/>
    <property type="match status" value="1"/>
</dbReference>
<evidence type="ECO:0000256" key="13">
    <source>
        <dbReference type="HAMAP-Rule" id="MF_00068"/>
    </source>
</evidence>